<dbReference type="InParanoid" id="K0KS10"/>
<proteinExistence type="predicted"/>
<evidence type="ECO:0000313" key="2">
    <source>
        <dbReference type="Proteomes" id="UP000009328"/>
    </source>
</evidence>
<name>K0KS10_WICCF</name>
<evidence type="ECO:0000313" key="1">
    <source>
        <dbReference type="EMBL" id="CCH44138.1"/>
    </source>
</evidence>
<dbReference type="Proteomes" id="UP000009328">
    <property type="component" value="Unassembled WGS sequence"/>
</dbReference>
<sequence>MSIASVPDLIHTPMELVCYSLHGGLIEKMGVWAKEGLREDQHLKVIKDPMRITIHNPGIMDNIIQMFNNDEFIVFDIFHDSIPTLKQKGFIVKVSEIFGDVNYPVESKLIIGNVEVADLTPIAGDDYNASSWEEDDDEPPLTSAAENLRASYLINNIPNNN</sequence>
<dbReference type="EMBL" id="CAIF01000109">
    <property type="protein sequence ID" value="CCH44138.1"/>
    <property type="molecule type" value="Genomic_DNA"/>
</dbReference>
<keyword evidence="2" id="KW-1185">Reference proteome</keyword>
<gene>
    <name evidence="1" type="ORF">BN7_3696</name>
</gene>
<organism evidence="1 2">
    <name type="scientific">Wickerhamomyces ciferrii (strain ATCC 14091 / BCRC 22168 / CBS 111 / JCM 3599 / NBRC 0793 / NRRL Y-1031 F-60-10)</name>
    <name type="common">Yeast</name>
    <name type="synonym">Pichia ciferrii</name>
    <dbReference type="NCBI Taxonomy" id="1206466"/>
    <lineage>
        <taxon>Eukaryota</taxon>
        <taxon>Fungi</taxon>
        <taxon>Dikarya</taxon>
        <taxon>Ascomycota</taxon>
        <taxon>Saccharomycotina</taxon>
        <taxon>Saccharomycetes</taxon>
        <taxon>Phaffomycetales</taxon>
        <taxon>Wickerhamomycetaceae</taxon>
        <taxon>Wickerhamomyces</taxon>
    </lineage>
</organism>
<protein>
    <submittedName>
        <fullName evidence="1">Uncharacterized protein</fullName>
    </submittedName>
</protein>
<reference evidence="1 2" key="1">
    <citation type="journal article" date="2012" name="Eukaryot. Cell">
        <title>Draft genome sequence of Wickerhamomyces ciferrii NRRL Y-1031 F-60-10.</title>
        <authorList>
            <person name="Schneider J."/>
            <person name="Andrea H."/>
            <person name="Blom J."/>
            <person name="Jaenicke S."/>
            <person name="Ruckert C."/>
            <person name="Schorsch C."/>
            <person name="Szczepanowski R."/>
            <person name="Farwick M."/>
            <person name="Goesmann A."/>
            <person name="Puhler A."/>
            <person name="Schaffer S."/>
            <person name="Tauch A."/>
            <person name="Kohler T."/>
            <person name="Brinkrolf K."/>
        </authorList>
    </citation>
    <scope>NUCLEOTIDE SEQUENCE [LARGE SCALE GENOMIC DNA]</scope>
    <source>
        <strain evidence="2">ATCC 14091 / BCRC 22168 / CBS 111 / JCM 3599 / NBRC 0793 / NRRL Y-1031 F-60-10</strain>
    </source>
</reference>
<comment type="caution">
    <text evidence="1">The sequence shown here is derived from an EMBL/GenBank/DDBJ whole genome shotgun (WGS) entry which is preliminary data.</text>
</comment>
<dbReference type="AlphaFoldDB" id="K0KS10"/>
<accession>K0KS10</accession>
<dbReference type="HOGENOM" id="CLU_1645045_0_0_1"/>